<evidence type="ECO:0000256" key="5">
    <source>
        <dbReference type="PROSITE-ProRule" id="PRU10137"/>
    </source>
</evidence>
<feature type="active site" description="O-(5'-phospho-DNA)-serine intermediate" evidence="4 5">
    <location>
        <position position="11"/>
    </location>
</feature>
<dbReference type="Pfam" id="PF07508">
    <property type="entry name" value="Recombinase"/>
    <property type="match status" value="1"/>
</dbReference>
<keyword evidence="2" id="KW-0238">DNA-binding</keyword>
<dbReference type="GO" id="GO:0015074">
    <property type="term" value="P:DNA integration"/>
    <property type="evidence" value="ECO:0007669"/>
    <property type="project" value="UniProtKB-KW"/>
</dbReference>
<name>A0A5D4M2I5_9BACI</name>
<dbReference type="Pfam" id="PF00239">
    <property type="entry name" value="Resolvase"/>
    <property type="match status" value="1"/>
</dbReference>
<protein>
    <recommendedName>
        <fullName evidence="6">Resolvase/invertase-type recombinase catalytic domain-containing protein</fullName>
    </recommendedName>
</protein>
<organism evidence="7 8">
    <name type="scientific">Rossellomorea vietnamensis</name>
    <dbReference type="NCBI Taxonomy" id="218284"/>
    <lineage>
        <taxon>Bacteria</taxon>
        <taxon>Bacillati</taxon>
        <taxon>Bacillota</taxon>
        <taxon>Bacilli</taxon>
        <taxon>Bacillales</taxon>
        <taxon>Bacillaceae</taxon>
        <taxon>Rossellomorea</taxon>
    </lineage>
</organism>
<evidence type="ECO:0000313" key="7">
    <source>
        <dbReference type="EMBL" id="TYR95741.1"/>
    </source>
</evidence>
<comment type="caution">
    <text evidence="7">The sequence shown here is derived from an EMBL/GenBank/DDBJ whole genome shotgun (WGS) entry which is preliminary data.</text>
</comment>
<accession>A0A5D4M2I5</accession>
<dbReference type="PANTHER" id="PTHR30461:SF23">
    <property type="entry name" value="DNA RECOMBINASE-RELATED"/>
    <property type="match status" value="1"/>
</dbReference>
<feature type="domain" description="Resolvase/invertase-type recombinase catalytic" evidence="6">
    <location>
        <begin position="3"/>
        <end position="151"/>
    </location>
</feature>
<dbReference type="InterPro" id="IPR006119">
    <property type="entry name" value="Resolv_N"/>
</dbReference>
<keyword evidence="3" id="KW-0233">DNA recombination</keyword>
<keyword evidence="1" id="KW-0229">DNA integration</keyword>
<dbReference type="InterPro" id="IPR038109">
    <property type="entry name" value="DNA_bind_recomb_sf"/>
</dbReference>
<dbReference type="GO" id="GO:0003677">
    <property type="term" value="F:DNA binding"/>
    <property type="evidence" value="ECO:0007669"/>
    <property type="project" value="UniProtKB-KW"/>
</dbReference>
<dbReference type="RefSeq" id="WP_148955212.1">
    <property type="nucleotide sequence ID" value="NZ_VTEG01000028.1"/>
</dbReference>
<evidence type="ECO:0000256" key="3">
    <source>
        <dbReference type="ARBA" id="ARBA00023172"/>
    </source>
</evidence>
<dbReference type="PROSITE" id="PS00397">
    <property type="entry name" value="RECOMBINASES_1"/>
    <property type="match status" value="1"/>
</dbReference>
<dbReference type="AlphaFoldDB" id="A0A5D4M2I5"/>
<dbReference type="InterPro" id="IPR050639">
    <property type="entry name" value="SSR_resolvase"/>
</dbReference>
<evidence type="ECO:0000313" key="8">
    <source>
        <dbReference type="Proteomes" id="UP000325182"/>
    </source>
</evidence>
<evidence type="ECO:0000256" key="4">
    <source>
        <dbReference type="PIRSR" id="PIRSR606118-50"/>
    </source>
</evidence>
<dbReference type="PANTHER" id="PTHR30461">
    <property type="entry name" value="DNA-INVERTASE FROM LAMBDOID PROPHAGE"/>
    <property type="match status" value="1"/>
</dbReference>
<evidence type="ECO:0000256" key="1">
    <source>
        <dbReference type="ARBA" id="ARBA00022908"/>
    </source>
</evidence>
<dbReference type="InterPro" id="IPR036162">
    <property type="entry name" value="Resolvase-like_N_sf"/>
</dbReference>
<gene>
    <name evidence="7" type="ORF">FZC84_21350</name>
</gene>
<dbReference type="InterPro" id="IPR011109">
    <property type="entry name" value="DNA_bind_recombinase_dom"/>
</dbReference>
<dbReference type="SMART" id="SM00857">
    <property type="entry name" value="Resolvase"/>
    <property type="match status" value="1"/>
</dbReference>
<proteinExistence type="predicted"/>
<dbReference type="EMBL" id="VTEG01000028">
    <property type="protein sequence ID" value="TYR95741.1"/>
    <property type="molecule type" value="Genomic_DNA"/>
</dbReference>
<dbReference type="SUPFAM" id="SSF53041">
    <property type="entry name" value="Resolvase-like"/>
    <property type="match status" value="1"/>
</dbReference>
<dbReference type="GO" id="GO:0000150">
    <property type="term" value="F:DNA strand exchange activity"/>
    <property type="evidence" value="ECO:0007669"/>
    <property type="project" value="InterPro"/>
</dbReference>
<sequence>MENVAVYLRVSTKAQTGKDKFGMLKQFEDCRAFCKSEGYKIVAVYRDKGISGTLQQRPGLTKAFEGAKDKKFTKVIVAKLDRVARDLAVQLWVDKELLIHNVEMISVAEPFSQNDYMMNAMRQIVGVFAELEKNRIAERLQGGREVKRKKGGFIGGQVPLGYTLENKRLLIEETKAHTIKRAYELRNTTTLKEIARILNKEGHTTRDGKIFSPMQVKRIFDREDLYTGRLQAPAIV</sequence>
<dbReference type="Gene3D" id="3.90.1750.20">
    <property type="entry name" value="Putative Large Serine Recombinase, Chain B, Domain 2"/>
    <property type="match status" value="1"/>
</dbReference>
<dbReference type="CDD" id="cd00338">
    <property type="entry name" value="Ser_Recombinase"/>
    <property type="match status" value="1"/>
</dbReference>
<evidence type="ECO:0000256" key="2">
    <source>
        <dbReference type="ARBA" id="ARBA00023125"/>
    </source>
</evidence>
<dbReference type="Gene3D" id="3.40.50.1390">
    <property type="entry name" value="Resolvase, N-terminal catalytic domain"/>
    <property type="match status" value="1"/>
</dbReference>
<dbReference type="PROSITE" id="PS51736">
    <property type="entry name" value="RECOMBINASES_3"/>
    <property type="match status" value="1"/>
</dbReference>
<dbReference type="InterPro" id="IPR006118">
    <property type="entry name" value="Recombinase_CS"/>
</dbReference>
<evidence type="ECO:0000259" key="6">
    <source>
        <dbReference type="PROSITE" id="PS51736"/>
    </source>
</evidence>
<reference evidence="7 8" key="1">
    <citation type="submission" date="2019-08" db="EMBL/GenBank/DDBJ databases">
        <title>Bacillus genomes from the desert of Cuatro Cienegas, Coahuila.</title>
        <authorList>
            <person name="Olmedo-Alvarez G."/>
        </authorList>
    </citation>
    <scope>NUCLEOTIDE SEQUENCE [LARGE SCALE GENOMIC DNA]</scope>
    <source>
        <strain evidence="7 8">CH128b_4D</strain>
    </source>
</reference>
<dbReference type="Proteomes" id="UP000325182">
    <property type="component" value="Unassembled WGS sequence"/>
</dbReference>